<sequence>MSETNVARAAAAAGGLGVALETGYGCARQDQRQWSWIGQESLKKVYEKGSIRIHIFHNKPLVCDGDDAVGEAHVGRFCLLFSGSELPVIMLQKSKLASPSPVFTPFAFVSHPFAASARSCYMCYCGLLSHRNGEPTKDRVWRATHLNRSRTRAQLAEPMAEASRLAEKSLQAFPRPIPHKEALPRSPAPTLVYVTWSREKPVGLHSLPLFLPAAPPAADIHDDLLPGLPWPHSHQPPGRQHLRMGSPHLLDDVMARGRLFPRDVRELRVALSLREGAVARAEPTWSFREFREPVRYGESQ</sequence>
<evidence type="ECO:0000313" key="2">
    <source>
        <dbReference type="Proteomes" id="UP000269721"/>
    </source>
</evidence>
<gene>
    <name evidence="1" type="ORF">BDK51DRAFT_43187</name>
</gene>
<organism evidence="1 2">
    <name type="scientific">Blyttiomyces helicus</name>
    <dbReference type="NCBI Taxonomy" id="388810"/>
    <lineage>
        <taxon>Eukaryota</taxon>
        <taxon>Fungi</taxon>
        <taxon>Fungi incertae sedis</taxon>
        <taxon>Chytridiomycota</taxon>
        <taxon>Chytridiomycota incertae sedis</taxon>
        <taxon>Chytridiomycetes</taxon>
        <taxon>Chytridiomycetes incertae sedis</taxon>
        <taxon>Blyttiomyces</taxon>
    </lineage>
</organism>
<dbReference type="Proteomes" id="UP000269721">
    <property type="component" value="Unassembled WGS sequence"/>
</dbReference>
<proteinExistence type="predicted"/>
<keyword evidence="2" id="KW-1185">Reference proteome</keyword>
<dbReference type="AlphaFoldDB" id="A0A4P9W7J6"/>
<protein>
    <submittedName>
        <fullName evidence="1">Uncharacterized protein</fullName>
    </submittedName>
</protein>
<name>A0A4P9W7J6_9FUNG</name>
<evidence type="ECO:0000313" key="1">
    <source>
        <dbReference type="EMBL" id="RKO87008.1"/>
    </source>
</evidence>
<reference evidence="2" key="1">
    <citation type="journal article" date="2018" name="Nat. Microbiol.">
        <title>Leveraging single-cell genomics to expand the fungal tree of life.</title>
        <authorList>
            <person name="Ahrendt S.R."/>
            <person name="Quandt C.A."/>
            <person name="Ciobanu D."/>
            <person name="Clum A."/>
            <person name="Salamov A."/>
            <person name="Andreopoulos B."/>
            <person name="Cheng J.F."/>
            <person name="Woyke T."/>
            <person name="Pelin A."/>
            <person name="Henrissat B."/>
            <person name="Reynolds N.K."/>
            <person name="Benny G.L."/>
            <person name="Smith M.E."/>
            <person name="James T.Y."/>
            <person name="Grigoriev I.V."/>
        </authorList>
    </citation>
    <scope>NUCLEOTIDE SEQUENCE [LARGE SCALE GENOMIC DNA]</scope>
</reference>
<accession>A0A4P9W7J6</accession>
<dbReference type="EMBL" id="KZ997748">
    <property type="protein sequence ID" value="RKO87008.1"/>
    <property type="molecule type" value="Genomic_DNA"/>
</dbReference>